<dbReference type="Proteomes" id="UP000444721">
    <property type="component" value="Unassembled WGS sequence"/>
</dbReference>
<evidence type="ECO:0000313" key="2">
    <source>
        <dbReference type="EMBL" id="KAF0976480.1"/>
    </source>
</evidence>
<feature type="region of interest" description="Disordered" evidence="1">
    <location>
        <begin position="180"/>
        <end position="213"/>
    </location>
</feature>
<feature type="region of interest" description="Disordered" evidence="1">
    <location>
        <begin position="1"/>
        <end position="43"/>
    </location>
</feature>
<comment type="caution">
    <text evidence="2">The sequence shown here is derived from an EMBL/GenBank/DDBJ whole genome shotgun (WGS) entry which is preliminary data.</text>
</comment>
<feature type="compositionally biased region" description="Low complexity" evidence="1">
    <location>
        <begin position="32"/>
        <end position="43"/>
    </location>
</feature>
<feature type="compositionally biased region" description="Basic residues" evidence="1">
    <location>
        <begin position="188"/>
        <end position="201"/>
    </location>
</feature>
<sequence>MSATASSSSTLSDRNGRDEEDASGNSREETRSSSSNVSSSSSTALPKIIPFPYLICFENTYYWKAAFNHIIGKLESSAGSLTQSSSSTDASSLAVNNVKTTENSKNRSISIVVLFENINSVERENYLLNPCLCVKTNLNNGEKHYFYKLESITNCISIIEHASQMSLSCQLRNKLITLKEERPEVRPHSKPTKQKPSKKKPTSTTDEDLSTRDKIEREKDEMILLAKHTKSINQDSLQQLTSQQNDLKETKEKYLEPMNTYNALGSRLLTGMSWGGFFKNLWSYSNWKKIEKQALSFQSGETSEKQRSLDFDAHAFEILIRKGDTKHYTACIAVMRSKVMEIIDDRQSRYIQDSIEYSNLSGLEVITPFVFTLIFKTTNTTLTILSVFTPFIIDHIKSCNKTIIPMDETGCFHSSKFDLFSLYSKNSVQLVHIAIDLLRDYFPKDLEEETNKKDAKLDYLLDIVNDIHSVASVTNNVLSESHQFLEDFVTDVQGVTSDVNKNTRVINKKLESSWF</sequence>
<dbReference type="OrthoDB" id="10258985at2759"/>
<organism evidence="2 3">
    <name type="scientific">Naegleria fowleri</name>
    <name type="common">Brain eating amoeba</name>
    <dbReference type="NCBI Taxonomy" id="5763"/>
    <lineage>
        <taxon>Eukaryota</taxon>
        <taxon>Discoba</taxon>
        <taxon>Heterolobosea</taxon>
        <taxon>Tetramitia</taxon>
        <taxon>Eutetramitia</taxon>
        <taxon>Vahlkampfiidae</taxon>
        <taxon>Naegleria</taxon>
    </lineage>
</organism>
<dbReference type="RefSeq" id="XP_044561193.1">
    <property type="nucleotide sequence ID" value="XM_044707786.1"/>
</dbReference>
<reference evidence="2 3" key="1">
    <citation type="journal article" date="2019" name="Sci. Rep.">
        <title>Nanopore sequencing improves the draft genome of the human pathogenic amoeba Naegleria fowleri.</title>
        <authorList>
            <person name="Liechti N."/>
            <person name="Schurch N."/>
            <person name="Bruggmann R."/>
            <person name="Wittwer M."/>
        </authorList>
    </citation>
    <scope>NUCLEOTIDE SEQUENCE [LARGE SCALE GENOMIC DNA]</scope>
    <source>
        <strain evidence="2 3">ATCC 30894</strain>
    </source>
</reference>
<gene>
    <name evidence="2" type="ORF">FDP41_004379</name>
</gene>
<evidence type="ECO:0000313" key="3">
    <source>
        <dbReference type="Proteomes" id="UP000444721"/>
    </source>
</evidence>
<keyword evidence="3" id="KW-1185">Reference proteome</keyword>
<evidence type="ECO:0000256" key="1">
    <source>
        <dbReference type="SAM" id="MobiDB-lite"/>
    </source>
</evidence>
<dbReference type="GeneID" id="68111597"/>
<protein>
    <submittedName>
        <fullName evidence="2">Uncharacterized protein</fullName>
    </submittedName>
</protein>
<dbReference type="EMBL" id="VFQX01000037">
    <property type="protein sequence ID" value="KAF0976480.1"/>
    <property type="molecule type" value="Genomic_DNA"/>
</dbReference>
<dbReference type="VEuPathDB" id="AmoebaDB:NF0031620"/>
<name>A0A6A5BRP2_NAEFO</name>
<proteinExistence type="predicted"/>
<dbReference type="VEuPathDB" id="AmoebaDB:NfTy_083970"/>
<feature type="compositionally biased region" description="Low complexity" evidence="1">
    <location>
        <begin position="1"/>
        <end position="12"/>
    </location>
</feature>
<dbReference type="AlphaFoldDB" id="A0A6A5BRP2"/>
<dbReference type="OMA" id="LICFENT"/>
<accession>A0A6A5BRP2</accession>
<dbReference type="VEuPathDB" id="AmoebaDB:FDP41_004379"/>